<comment type="caution">
    <text evidence="2">The sequence shown here is derived from an EMBL/GenBank/DDBJ whole genome shotgun (WGS) entry which is preliminary data.</text>
</comment>
<dbReference type="EMBL" id="CAICTM010000730">
    <property type="protein sequence ID" value="CAB9515676.1"/>
    <property type="molecule type" value="Genomic_DNA"/>
</dbReference>
<organism evidence="2 3">
    <name type="scientific">Seminavis robusta</name>
    <dbReference type="NCBI Taxonomy" id="568900"/>
    <lineage>
        <taxon>Eukaryota</taxon>
        <taxon>Sar</taxon>
        <taxon>Stramenopiles</taxon>
        <taxon>Ochrophyta</taxon>
        <taxon>Bacillariophyta</taxon>
        <taxon>Bacillariophyceae</taxon>
        <taxon>Bacillariophycidae</taxon>
        <taxon>Naviculales</taxon>
        <taxon>Naviculaceae</taxon>
        <taxon>Seminavis</taxon>
    </lineage>
</organism>
<dbReference type="Proteomes" id="UP001153069">
    <property type="component" value="Unassembled WGS sequence"/>
</dbReference>
<keyword evidence="3" id="KW-1185">Reference proteome</keyword>
<feature type="region of interest" description="Disordered" evidence="1">
    <location>
        <begin position="99"/>
        <end position="138"/>
    </location>
</feature>
<feature type="compositionally biased region" description="Basic residues" evidence="1">
    <location>
        <begin position="1"/>
        <end position="16"/>
    </location>
</feature>
<protein>
    <submittedName>
        <fullName evidence="2">Uncharacterized protein</fullName>
    </submittedName>
</protein>
<name>A0A9N8E6N9_9STRA</name>
<reference evidence="2" key="1">
    <citation type="submission" date="2020-06" db="EMBL/GenBank/DDBJ databases">
        <authorList>
            <consortium name="Plant Systems Biology data submission"/>
        </authorList>
    </citation>
    <scope>NUCLEOTIDE SEQUENCE</scope>
    <source>
        <strain evidence="2">D6</strain>
    </source>
</reference>
<evidence type="ECO:0000313" key="2">
    <source>
        <dbReference type="EMBL" id="CAB9515676.1"/>
    </source>
</evidence>
<feature type="region of interest" description="Disordered" evidence="1">
    <location>
        <begin position="1"/>
        <end position="49"/>
    </location>
</feature>
<sequence>MARRNHKKSRNKKKKNGAQANCSAAPATSASRPPLRSLLSVEDCPEQMPPVFDSMVRERDVVGHDDISGEDALDAWADKVLDFLEFSKKCDAWQATHDDENLAPNAPSTLGAAKPTTTKSFAQPTVGEAESGAKKPKQ</sequence>
<evidence type="ECO:0000256" key="1">
    <source>
        <dbReference type="SAM" id="MobiDB-lite"/>
    </source>
</evidence>
<evidence type="ECO:0000313" key="3">
    <source>
        <dbReference type="Proteomes" id="UP001153069"/>
    </source>
</evidence>
<feature type="compositionally biased region" description="Low complexity" evidence="1">
    <location>
        <begin position="23"/>
        <end position="40"/>
    </location>
</feature>
<gene>
    <name evidence="2" type="ORF">SEMRO_731_G194230.1</name>
</gene>
<dbReference type="AlphaFoldDB" id="A0A9N8E6N9"/>
<proteinExistence type="predicted"/>
<accession>A0A9N8E6N9</accession>